<feature type="transmembrane region" description="Helical" evidence="9">
    <location>
        <begin position="142"/>
        <end position="162"/>
    </location>
</feature>
<evidence type="ECO:0000256" key="2">
    <source>
        <dbReference type="ARBA" id="ARBA00009749"/>
    </source>
</evidence>
<dbReference type="GeneID" id="106166570"/>
<keyword evidence="11" id="KW-1185">Reference proteome</keyword>
<comment type="similarity">
    <text evidence="2">Belongs to the SLC41A transporter family.</text>
</comment>
<dbReference type="Gene3D" id="1.10.357.20">
    <property type="entry name" value="SLC41 divalent cation transporters, integral membrane domain"/>
    <property type="match status" value="1"/>
</dbReference>
<evidence type="ECO:0000313" key="12">
    <source>
        <dbReference type="RefSeq" id="XP_013400645.1"/>
    </source>
</evidence>
<accession>A0A1S3IR00</accession>
<dbReference type="PANTHER" id="PTHR16228:SF7">
    <property type="entry name" value="SLC41A_MGTE INTEGRAL MEMBRANE DOMAIN-CONTAINING PROTEIN"/>
    <property type="match status" value="1"/>
</dbReference>
<evidence type="ECO:0000256" key="3">
    <source>
        <dbReference type="ARBA" id="ARBA00022448"/>
    </source>
</evidence>
<dbReference type="FunFam" id="1.10.357.20:FF:000002">
    <property type="entry name" value="Solute carrier family 41, member 2"/>
    <property type="match status" value="1"/>
</dbReference>
<keyword evidence="6 9" id="KW-1133">Transmembrane helix</keyword>
<dbReference type="SUPFAM" id="SSF161093">
    <property type="entry name" value="MgtE membrane domain-like"/>
    <property type="match status" value="1"/>
</dbReference>
<proteinExistence type="inferred from homology"/>
<evidence type="ECO:0000256" key="7">
    <source>
        <dbReference type="ARBA" id="ARBA00023065"/>
    </source>
</evidence>
<dbReference type="InterPro" id="IPR006667">
    <property type="entry name" value="SLC41_membr_dom"/>
</dbReference>
<comment type="subcellular location">
    <subcellularLocation>
        <location evidence="1">Membrane</location>
        <topology evidence="1">Multi-pass membrane protein</topology>
    </subcellularLocation>
</comment>
<evidence type="ECO:0000256" key="5">
    <source>
        <dbReference type="ARBA" id="ARBA00022842"/>
    </source>
</evidence>
<reference evidence="12" key="1">
    <citation type="submission" date="2025-08" db="UniProtKB">
        <authorList>
            <consortium name="RefSeq"/>
        </authorList>
    </citation>
    <scope>IDENTIFICATION</scope>
    <source>
        <tissue evidence="12">Gonads</tissue>
    </source>
</reference>
<dbReference type="GO" id="GO:0008324">
    <property type="term" value="F:monoatomic cation transmembrane transporter activity"/>
    <property type="evidence" value="ECO:0007669"/>
    <property type="project" value="InterPro"/>
</dbReference>
<keyword evidence="5" id="KW-0460">Magnesium</keyword>
<dbReference type="KEGG" id="lak:106166570"/>
<dbReference type="RefSeq" id="XP_013400645.1">
    <property type="nucleotide sequence ID" value="XM_013545191.1"/>
</dbReference>
<keyword evidence="7" id="KW-0406">Ion transport</keyword>
<dbReference type="STRING" id="7574.A0A1S3IR00"/>
<gene>
    <name evidence="12" type="primary">LOC106166570</name>
</gene>
<keyword evidence="3" id="KW-0813">Transport</keyword>
<name>A0A1S3IR00_LINAN</name>
<dbReference type="InterPro" id="IPR045349">
    <property type="entry name" value="SLC41A1-3"/>
</dbReference>
<dbReference type="InParanoid" id="A0A1S3IR00"/>
<evidence type="ECO:0000256" key="6">
    <source>
        <dbReference type="ARBA" id="ARBA00022989"/>
    </source>
</evidence>
<dbReference type="GO" id="GO:0005886">
    <property type="term" value="C:plasma membrane"/>
    <property type="evidence" value="ECO:0007669"/>
    <property type="project" value="TreeGrafter"/>
</dbReference>
<dbReference type="InterPro" id="IPR036739">
    <property type="entry name" value="SLC41_membr_dom_sf"/>
</dbReference>
<protein>
    <submittedName>
        <fullName evidence="12">Solute carrier family 41 member 1-like</fullName>
    </submittedName>
</protein>
<evidence type="ECO:0000256" key="8">
    <source>
        <dbReference type="ARBA" id="ARBA00023136"/>
    </source>
</evidence>
<evidence type="ECO:0000256" key="4">
    <source>
        <dbReference type="ARBA" id="ARBA00022692"/>
    </source>
</evidence>
<keyword evidence="8 9" id="KW-0472">Membrane</keyword>
<dbReference type="PANTHER" id="PTHR16228">
    <property type="entry name" value="DIVALENT CATION TRANSPORTER SOLUTE CARRIER FAMILY 41"/>
    <property type="match status" value="1"/>
</dbReference>
<evidence type="ECO:0000313" key="11">
    <source>
        <dbReference type="Proteomes" id="UP000085678"/>
    </source>
</evidence>
<evidence type="ECO:0000256" key="1">
    <source>
        <dbReference type="ARBA" id="ARBA00004141"/>
    </source>
</evidence>
<dbReference type="AlphaFoldDB" id="A0A1S3IR00"/>
<feature type="domain" description="SLC41A/MgtE integral membrane" evidence="10">
    <location>
        <begin position="51"/>
        <end position="194"/>
    </location>
</feature>
<evidence type="ECO:0000256" key="9">
    <source>
        <dbReference type="SAM" id="Phobius"/>
    </source>
</evidence>
<feature type="transmembrane region" description="Helical" evidence="9">
    <location>
        <begin position="20"/>
        <end position="41"/>
    </location>
</feature>
<feature type="transmembrane region" description="Helical" evidence="9">
    <location>
        <begin position="109"/>
        <end position="130"/>
    </location>
</feature>
<organism evidence="11 12">
    <name type="scientific">Lingula anatina</name>
    <name type="common">Brachiopod</name>
    <name type="synonym">Lingula unguis</name>
    <dbReference type="NCBI Taxonomy" id="7574"/>
    <lineage>
        <taxon>Eukaryota</taxon>
        <taxon>Metazoa</taxon>
        <taxon>Spiralia</taxon>
        <taxon>Lophotrochozoa</taxon>
        <taxon>Brachiopoda</taxon>
        <taxon>Linguliformea</taxon>
        <taxon>Lingulata</taxon>
        <taxon>Lingulida</taxon>
        <taxon>Linguloidea</taxon>
        <taxon>Lingulidae</taxon>
        <taxon>Lingula</taxon>
    </lineage>
</organism>
<feature type="transmembrane region" description="Helical" evidence="9">
    <location>
        <begin position="174"/>
        <end position="196"/>
    </location>
</feature>
<dbReference type="OrthoDB" id="5791097at2759"/>
<dbReference type="Proteomes" id="UP000085678">
    <property type="component" value="Unplaced"/>
</dbReference>
<dbReference type="Pfam" id="PF01769">
    <property type="entry name" value="MgtE"/>
    <property type="match status" value="1"/>
</dbReference>
<sequence>MWLILATKYKYTRDVVYHGWTPVICAVAISSVGGLILDYAVTHFHGLAVFQPVINGVGGNLVAVQASRLATSLHRVSTPGIMPENAPRACANPCTAFCGKGPHSRTARVLLGLVVPGHLLFMCAIALVGAGHTTITARFTAVYLLAAVIQVIVLLYLANWMVHFMWKSGDDPDNFAIPYLTAVGDFLGTALLALAFQTLHWMGDKDGDVGE</sequence>
<keyword evidence="4 9" id="KW-0812">Transmembrane</keyword>
<evidence type="ECO:0000259" key="10">
    <source>
        <dbReference type="Pfam" id="PF01769"/>
    </source>
</evidence>